<evidence type="ECO:0000313" key="5">
    <source>
        <dbReference type="Proteomes" id="UP000238205"/>
    </source>
</evidence>
<dbReference type="Gene3D" id="1.50.10.10">
    <property type="match status" value="1"/>
</dbReference>
<dbReference type="InterPro" id="IPR008928">
    <property type="entry name" value="6-hairpin_glycosidase_sf"/>
</dbReference>
<comment type="caution">
    <text evidence="4">The sequence shown here is derived from an EMBL/GenBank/DDBJ whole genome shotgun (WGS) entry which is preliminary data.</text>
</comment>
<comment type="similarity">
    <text evidence="1">Belongs to the glycosyl hydrolase 8 (cellulase D) family.</text>
</comment>
<keyword evidence="4" id="KW-0119">Carbohydrate metabolism</keyword>
<dbReference type="SUPFAM" id="SSF48208">
    <property type="entry name" value="Six-hairpin glycosidases"/>
    <property type="match status" value="1"/>
</dbReference>
<sequence>MTKLEKTTYRNRFKEAGYTDQEIEDKIQLTWKAIFVEPETKFYFNVGEDMGYMVDTGNTDVRTEGQSYGMMMAVQMDRQDIFDRIWKWTDTFMRNHDGPYKGYFGWHATLDGEKMSEGPAPDGEEFFAMALFLASKRWGDKTETPFNYSEQARELLSVCIHKGENDEEGDPMWNPENYLIKFVPDWEFTDPSYHLPHFYECFSEWANKEDRDFWRKAAAASRAFIPTSTHPETGMNPEYSYYDGTPNPVNDHGDFYSDAYRLAANVGLDAEWFGKREDYGTIIENLLTFFDGKELDDYQKYVIDGTETSEPSLHPIGLLSANAMGALALNHSELTDRIVKQFFNTAPREGNRRYYDNGLYFFTVLALSRRYRMNWTD</sequence>
<evidence type="ECO:0000256" key="2">
    <source>
        <dbReference type="ARBA" id="ARBA00022801"/>
    </source>
</evidence>
<evidence type="ECO:0000256" key="1">
    <source>
        <dbReference type="ARBA" id="ARBA00009209"/>
    </source>
</evidence>
<organism evidence="4 5">
    <name type="scientific">Alkalibacterium olivapovliticus</name>
    <dbReference type="NCBI Taxonomy" id="99907"/>
    <lineage>
        <taxon>Bacteria</taxon>
        <taxon>Bacillati</taxon>
        <taxon>Bacillota</taxon>
        <taxon>Bacilli</taxon>
        <taxon>Lactobacillales</taxon>
        <taxon>Carnobacteriaceae</taxon>
        <taxon>Alkalibacterium</taxon>
    </lineage>
</organism>
<dbReference type="OrthoDB" id="9803461at2"/>
<dbReference type="Proteomes" id="UP000238205">
    <property type="component" value="Unassembled WGS sequence"/>
</dbReference>
<evidence type="ECO:0000256" key="3">
    <source>
        <dbReference type="ARBA" id="ARBA00023295"/>
    </source>
</evidence>
<gene>
    <name evidence="4" type="ORF">CLV38_11427</name>
</gene>
<protein>
    <submittedName>
        <fullName evidence="4">Oligosaccharide reducing-end xylanase</fullName>
    </submittedName>
</protein>
<dbReference type="InterPro" id="IPR012341">
    <property type="entry name" value="6hp_glycosidase-like_sf"/>
</dbReference>
<dbReference type="GO" id="GO:0045493">
    <property type="term" value="P:xylan catabolic process"/>
    <property type="evidence" value="ECO:0007669"/>
    <property type="project" value="UniProtKB-KW"/>
</dbReference>
<proteinExistence type="inferred from homology"/>
<keyword evidence="4" id="KW-0858">Xylan degradation</keyword>
<dbReference type="GO" id="GO:0004553">
    <property type="term" value="F:hydrolase activity, hydrolyzing O-glycosyl compounds"/>
    <property type="evidence" value="ECO:0007669"/>
    <property type="project" value="InterPro"/>
</dbReference>
<keyword evidence="4" id="KW-0624">Polysaccharide degradation</keyword>
<keyword evidence="5" id="KW-1185">Reference proteome</keyword>
<keyword evidence="2 4" id="KW-0378">Hydrolase</keyword>
<dbReference type="PRINTS" id="PR00735">
    <property type="entry name" value="GLHYDRLASE8"/>
</dbReference>
<name>A0A2T0W694_9LACT</name>
<reference evidence="4 5" key="1">
    <citation type="submission" date="2018-03" db="EMBL/GenBank/DDBJ databases">
        <title>Genomic Encyclopedia of Archaeal and Bacterial Type Strains, Phase II (KMG-II): from individual species to whole genera.</title>
        <authorList>
            <person name="Goeker M."/>
        </authorList>
    </citation>
    <scope>NUCLEOTIDE SEQUENCE [LARGE SCALE GENOMIC DNA]</scope>
    <source>
        <strain evidence="4 5">DSM 13175</strain>
    </source>
</reference>
<dbReference type="EMBL" id="PVTO01000014">
    <property type="protein sequence ID" value="PRY82231.1"/>
    <property type="molecule type" value="Genomic_DNA"/>
</dbReference>
<accession>A0A2T0W694</accession>
<dbReference type="InterPro" id="IPR002037">
    <property type="entry name" value="Glyco_hydro_8"/>
</dbReference>
<dbReference type="RefSeq" id="WP_106193874.1">
    <property type="nucleotide sequence ID" value="NZ_PVTO01000014.1"/>
</dbReference>
<dbReference type="Pfam" id="PF01270">
    <property type="entry name" value="Glyco_hydro_8"/>
    <property type="match status" value="1"/>
</dbReference>
<keyword evidence="3 4" id="KW-0326">Glycosidase</keyword>
<dbReference type="AlphaFoldDB" id="A0A2T0W694"/>
<evidence type="ECO:0000313" key="4">
    <source>
        <dbReference type="EMBL" id="PRY82231.1"/>
    </source>
</evidence>